<reference evidence="2 3" key="1">
    <citation type="submission" date="2016-11" db="EMBL/GenBank/DDBJ databases">
        <authorList>
            <person name="Jaros S."/>
            <person name="Januszkiewicz K."/>
            <person name="Wedrychowicz H."/>
        </authorList>
    </citation>
    <scope>NUCLEOTIDE SEQUENCE [LARGE SCALE GENOMIC DNA]</scope>
    <source>
        <strain evidence="2 3">KHT3</strain>
    </source>
</reference>
<proteinExistence type="predicted"/>
<feature type="region of interest" description="Disordered" evidence="1">
    <location>
        <begin position="1"/>
        <end position="22"/>
    </location>
</feature>
<dbReference type="Proteomes" id="UP000184130">
    <property type="component" value="Unassembled WGS sequence"/>
</dbReference>
<sequence length="43" mass="4854">MKQNEMNSQKAQELTEEELEQVNGGDVTIEDILKSTTAILMFP</sequence>
<feature type="compositionally biased region" description="Polar residues" evidence="1">
    <location>
        <begin position="1"/>
        <end position="12"/>
    </location>
</feature>
<organism evidence="2 3">
    <name type="scientific">Xylanibacter ruminicola</name>
    <name type="common">Prevotella ruminicola</name>
    <dbReference type="NCBI Taxonomy" id="839"/>
    <lineage>
        <taxon>Bacteria</taxon>
        <taxon>Pseudomonadati</taxon>
        <taxon>Bacteroidota</taxon>
        <taxon>Bacteroidia</taxon>
        <taxon>Bacteroidales</taxon>
        <taxon>Prevotellaceae</taxon>
        <taxon>Xylanibacter</taxon>
    </lineage>
</organism>
<dbReference type="InterPro" id="IPR023991">
    <property type="entry name" value="Bacteriocin_IIb_lactobn/cerein"/>
</dbReference>
<evidence type="ECO:0000313" key="3">
    <source>
        <dbReference type="Proteomes" id="UP000184130"/>
    </source>
</evidence>
<protein>
    <submittedName>
        <fullName evidence="2">Class IIb bacteriocin, lactobin A/cerein 7B family</fullName>
    </submittedName>
</protein>
<evidence type="ECO:0000256" key="1">
    <source>
        <dbReference type="SAM" id="MobiDB-lite"/>
    </source>
</evidence>
<gene>
    <name evidence="2" type="ORF">SAMN05216463_11110</name>
</gene>
<dbReference type="InterPro" id="IPR010133">
    <property type="entry name" value="Bacteriocin_signal_seq"/>
</dbReference>
<name>A0A1M6UYJ6_XYLRU</name>
<dbReference type="AlphaFoldDB" id="A0A1M6UYJ6"/>
<dbReference type="NCBIfam" id="TIGR03949">
    <property type="entry name" value="bact_IIb_cerein"/>
    <property type="match status" value="1"/>
</dbReference>
<evidence type="ECO:0000313" key="2">
    <source>
        <dbReference type="EMBL" id="SHK74126.1"/>
    </source>
</evidence>
<dbReference type="EMBL" id="FRBD01000011">
    <property type="protein sequence ID" value="SHK74126.1"/>
    <property type="molecule type" value="Genomic_DNA"/>
</dbReference>
<dbReference type="RefSeq" id="WP_139261522.1">
    <property type="nucleotide sequence ID" value="NZ_FRBD01000011.1"/>
</dbReference>
<dbReference type="NCBIfam" id="TIGR01847">
    <property type="entry name" value="bacteriocin_sig"/>
    <property type="match status" value="1"/>
</dbReference>
<accession>A0A1M6UYJ6</accession>